<accession>A0ABR2WBH9</accession>
<protein>
    <recommendedName>
        <fullName evidence="2">BAG domain-containing protein</fullName>
    </recommendedName>
</protein>
<dbReference type="Pfam" id="PF02179">
    <property type="entry name" value="BAG"/>
    <property type="match status" value="1"/>
</dbReference>
<name>A0ABR2WBH9_9FUNG</name>
<evidence type="ECO:0000256" key="1">
    <source>
        <dbReference type="SAM" id="MobiDB-lite"/>
    </source>
</evidence>
<organism evidence="3 4">
    <name type="scientific">Basidiobolus ranarum</name>
    <dbReference type="NCBI Taxonomy" id="34480"/>
    <lineage>
        <taxon>Eukaryota</taxon>
        <taxon>Fungi</taxon>
        <taxon>Fungi incertae sedis</taxon>
        <taxon>Zoopagomycota</taxon>
        <taxon>Entomophthoromycotina</taxon>
        <taxon>Basidiobolomycetes</taxon>
        <taxon>Basidiobolales</taxon>
        <taxon>Basidiobolaceae</taxon>
        <taxon>Basidiobolus</taxon>
    </lineage>
</organism>
<feature type="compositionally biased region" description="Basic residues" evidence="1">
    <location>
        <begin position="157"/>
        <end position="185"/>
    </location>
</feature>
<dbReference type="Proteomes" id="UP001479436">
    <property type="component" value="Unassembled WGS sequence"/>
</dbReference>
<dbReference type="Gene3D" id="1.20.58.120">
    <property type="entry name" value="BAG domain"/>
    <property type="match status" value="1"/>
</dbReference>
<dbReference type="PROSITE" id="PS51035">
    <property type="entry name" value="BAG"/>
    <property type="match status" value="1"/>
</dbReference>
<feature type="region of interest" description="Disordered" evidence="1">
    <location>
        <begin position="112"/>
        <end position="185"/>
    </location>
</feature>
<dbReference type="SUPFAM" id="SSF63491">
    <property type="entry name" value="BAG domain"/>
    <property type="match status" value="1"/>
</dbReference>
<sequence length="340" mass="39941">MTTATFIPFYTHSSPFELFPWYPTHKRKACQSLYPDISPLFDRNQPDEFYPSKRRAVHPTTYRQHTVDPQYYCGLSPDEYYTQSITDYSSESEQEQQFDSKDDLESEFSHPFVSEKTTSNPIPKPDSESDVKSPKSRHNKKSRRRNTPKIDSDKKENRKHKSTKTSKVAKRKQRTSSAKKRKLQAHRLNEAAKVIQRQWRLHNQRQRNEASKKISQFIISQMKIHEAQQILKSLRKLRAYKAEVDTIYEKQSPGVFGRSLVFATSTNEPPKVLPVKENQKYLGYEDALLKMLIRIDEVDSMGSDIIRSTRKALVNKTQSLLDQLDEYKREQYSRLLSRKN</sequence>
<dbReference type="InterPro" id="IPR036533">
    <property type="entry name" value="BAG_dom_sf"/>
</dbReference>
<gene>
    <name evidence="3" type="ORF">K7432_000288</name>
</gene>
<evidence type="ECO:0000313" key="3">
    <source>
        <dbReference type="EMBL" id="KAK9729410.1"/>
    </source>
</evidence>
<keyword evidence="4" id="KW-1185">Reference proteome</keyword>
<feature type="compositionally biased region" description="Basic residues" evidence="1">
    <location>
        <begin position="134"/>
        <end position="147"/>
    </location>
</feature>
<feature type="domain" description="BAG" evidence="2">
    <location>
        <begin position="288"/>
        <end position="328"/>
    </location>
</feature>
<dbReference type="InterPro" id="IPR003103">
    <property type="entry name" value="BAG_domain"/>
</dbReference>
<dbReference type="EMBL" id="JASJQH010006880">
    <property type="protein sequence ID" value="KAK9729410.1"/>
    <property type="molecule type" value="Genomic_DNA"/>
</dbReference>
<reference evidence="3 4" key="1">
    <citation type="submission" date="2023-04" db="EMBL/GenBank/DDBJ databases">
        <title>Genome of Basidiobolus ranarum AG-B5.</title>
        <authorList>
            <person name="Stajich J.E."/>
            <person name="Carter-House D."/>
            <person name="Gryganskyi A."/>
        </authorList>
    </citation>
    <scope>NUCLEOTIDE SEQUENCE [LARGE SCALE GENOMIC DNA]</scope>
    <source>
        <strain evidence="3 4">AG-B5</strain>
    </source>
</reference>
<comment type="caution">
    <text evidence="3">The sequence shown here is derived from an EMBL/GenBank/DDBJ whole genome shotgun (WGS) entry which is preliminary data.</text>
</comment>
<evidence type="ECO:0000259" key="2">
    <source>
        <dbReference type="PROSITE" id="PS51035"/>
    </source>
</evidence>
<evidence type="ECO:0000313" key="4">
    <source>
        <dbReference type="Proteomes" id="UP001479436"/>
    </source>
</evidence>
<proteinExistence type="predicted"/>